<dbReference type="Proteomes" id="UP000494165">
    <property type="component" value="Unassembled WGS sequence"/>
</dbReference>
<organism evidence="3 4">
    <name type="scientific">Cloeon dipterum</name>
    <dbReference type="NCBI Taxonomy" id="197152"/>
    <lineage>
        <taxon>Eukaryota</taxon>
        <taxon>Metazoa</taxon>
        <taxon>Ecdysozoa</taxon>
        <taxon>Arthropoda</taxon>
        <taxon>Hexapoda</taxon>
        <taxon>Insecta</taxon>
        <taxon>Pterygota</taxon>
        <taxon>Palaeoptera</taxon>
        <taxon>Ephemeroptera</taxon>
        <taxon>Pisciforma</taxon>
        <taxon>Baetidae</taxon>
        <taxon>Cloeon</taxon>
    </lineage>
</organism>
<protein>
    <submittedName>
        <fullName evidence="3">Uncharacterized protein</fullName>
    </submittedName>
</protein>
<proteinExistence type="predicted"/>
<reference evidence="3 4" key="1">
    <citation type="submission" date="2020-04" db="EMBL/GenBank/DDBJ databases">
        <authorList>
            <person name="Alioto T."/>
            <person name="Alioto T."/>
            <person name="Gomez Garrido J."/>
        </authorList>
    </citation>
    <scope>NUCLEOTIDE SEQUENCE [LARGE SCALE GENOMIC DNA]</scope>
</reference>
<keyword evidence="2" id="KW-1133">Transmembrane helix</keyword>
<feature type="compositionally biased region" description="Polar residues" evidence="1">
    <location>
        <begin position="110"/>
        <end position="119"/>
    </location>
</feature>
<evidence type="ECO:0000256" key="2">
    <source>
        <dbReference type="SAM" id="Phobius"/>
    </source>
</evidence>
<evidence type="ECO:0000313" key="4">
    <source>
        <dbReference type="Proteomes" id="UP000494165"/>
    </source>
</evidence>
<comment type="caution">
    <text evidence="3">The sequence shown here is derived from an EMBL/GenBank/DDBJ whole genome shotgun (WGS) entry which is preliminary data.</text>
</comment>
<evidence type="ECO:0000256" key="1">
    <source>
        <dbReference type="SAM" id="MobiDB-lite"/>
    </source>
</evidence>
<evidence type="ECO:0000313" key="3">
    <source>
        <dbReference type="EMBL" id="CAB3372153.1"/>
    </source>
</evidence>
<sequence length="191" mass="20827">MRGRVKCLHQQGADWVKHRGAKSRRPRLKSIESHGGHELLALTLLKSAFNVFVSVCDTMALQIFGVPLMGTMFVPVLSVFILLFVVSQFVAADSRASAENASKLKRTVHTQETSPTTTLEKQRNAEETSDGPRLSESSSQLTGDSSGDDSNGTDIKKKKKKKSCCGTKGACCKSKKKNSDSEVLALNFSDY</sequence>
<keyword evidence="2" id="KW-0472">Membrane</keyword>
<feature type="region of interest" description="Disordered" evidence="1">
    <location>
        <begin position="100"/>
        <end position="180"/>
    </location>
</feature>
<dbReference type="AlphaFoldDB" id="A0A8S1CKT0"/>
<feature type="compositionally biased region" description="Low complexity" evidence="1">
    <location>
        <begin position="143"/>
        <end position="152"/>
    </location>
</feature>
<dbReference type="EMBL" id="CADEPI010000069">
    <property type="protein sequence ID" value="CAB3372153.1"/>
    <property type="molecule type" value="Genomic_DNA"/>
</dbReference>
<gene>
    <name evidence="3" type="ORF">CLODIP_2_CD15409</name>
</gene>
<keyword evidence="2" id="KW-0812">Transmembrane</keyword>
<name>A0A8S1CKT0_9INSE</name>
<accession>A0A8S1CKT0</accession>
<keyword evidence="4" id="KW-1185">Reference proteome</keyword>
<feature type="transmembrane region" description="Helical" evidence="2">
    <location>
        <begin position="72"/>
        <end position="92"/>
    </location>
</feature>